<dbReference type="InterPro" id="IPR050351">
    <property type="entry name" value="BphY/WalK/GraS-like"/>
</dbReference>
<comment type="subcellular location">
    <subcellularLocation>
        <location evidence="2">Membrane</location>
        <topology evidence="2">Multi-pass membrane protein</topology>
    </subcellularLocation>
</comment>
<evidence type="ECO:0000256" key="10">
    <source>
        <dbReference type="ARBA" id="ARBA00022989"/>
    </source>
</evidence>
<protein>
    <recommendedName>
        <fullName evidence="3">histidine kinase</fullName>
        <ecNumber evidence="3">2.7.13.3</ecNumber>
    </recommendedName>
</protein>
<dbReference type="FunFam" id="3.30.565.10:FF:000006">
    <property type="entry name" value="Sensor histidine kinase WalK"/>
    <property type="match status" value="1"/>
</dbReference>
<gene>
    <name evidence="15" type="ORF">CK501_11060</name>
</gene>
<dbReference type="CDD" id="cd00075">
    <property type="entry name" value="HATPase"/>
    <property type="match status" value="1"/>
</dbReference>
<dbReference type="AlphaFoldDB" id="A0A2A2F3R6"/>
<dbReference type="SMART" id="SM01080">
    <property type="entry name" value="CHASE2"/>
    <property type="match status" value="1"/>
</dbReference>
<dbReference type="InterPro" id="IPR003661">
    <property type="entry name" value="HisK_dim/P_dom"/>
</dbReference>
<evidence type="ECO:0000256" key="5">
    <source>
        <dbReference type="ARBA" id="ARBA00022679"/>
    </source>
</evidence>
<evidence type="ECO:0000256" key="6">
    <source>
        <dbReference type="ARBA" id="ARBA00022692"/>
    </source>
</evidence>
<dbReference type="InterPro" id="IPR017181">
    <property type="entry name" value="Sig_transdc_His_kin_CHASE2"/>
</dbReference>
<dbReference type="Pfam" id="PF02518">
    <property type="entry name" value="HATPase_c"/>
    <property type="match status" value="1"/>
</dbReference>
<dbReference type="InterPro" id="IPR000014">
    <property type="entry name" value="PAS"/>
</dbReference>
<dbReference type="GO" id="GO:0000155">
    <property type="term" value="F:phosphorelay sensor kinase activity"/>
    <property type="evidence" value="ECO:0007669"/>
    <property type="project" value="InterPro"/>
</dbReference>
<dbReference type="RefSeq" id="WP_095617848.1">
    <property type="nucleotide sequence ID" value="NZ_NSKD01000004.1"/>
</dbReference>
<keyword evidence="8 15" id="KW-0418">Kinase</keyword>
<dbReference type="InterPro" id="IPR013656">
    <property type="entry name" value="PAS_4"/>
</dbReference>
<dbReference type="PANTHER" id="PTHR42878:SF7">
    <property type="entry name" value="SENSOR HISTIDINE KINASE GLRK"/>
    <property type="match status" value="1"/>
</dbReference>
<dbReference type="Proteomes" id="UP000218896">
    <property type="component" value="Unassembled WGS sequence"/>
</dbReference>
<evidence type="ECO:0000256" key="12">
    <source>
        <dbReference type="ARBA" id="ARBA00023136"/>
    </source>
</evidence>
<evidence type="ECO:0000256" key="1">
    <source>
        <dbReference type="ARBA" id="ARBA00000085"/>
    </source>
</evidence>
<keyword evidence="6 13" id="KW-0812">Transmembrane</keyword>
<dbReference type="InterPro" id="IPR003594">
    <property type="entry name" value="HATPase_dom"/>
</dbReference>
<dbReference type="OrthoDB" id="9806704at2"/>
<keyword evidence="9" id="KW-0067">ATP-binding</keyword>
<dbReference type="PRINTS" id="PR00344">
    <property type="entry name" value="BCTRLSENSOR"/>
</dbReference>
<dbReference type="Pfam" id="PF08448">
    <property type="entry name" value="PAS_4"/>
    <property type="match status" value="1"/>
</dbReference>
<keyword evidence="16" id="KW-1185">Reference proteome</keyword>
<dbReference type="SUPFAM" id="SSF55785">
    <property type="entry name" value="PYP-like sensor domain (PAS domain)"/>
    <property type="match status" value="1"/>
</dbReference>
<dbReference type="InterPro" id="IPR035965">
    <property type="entry name" value="PAS-like_dom_sf"/>
</dbReference>
<dbReference type="GO" id="GO:0000156">
    <property type="term" value="F:phosphorelay response regulator activity"/>
    <property type="evidence" value="ECO:0007669"/>
    <property type="project" value="TreeGrafter"/>
</dbReference>
<evidence type="ECO:0000259" key="14">
    <source>
        <dbReference type="PROSITE" id="PS50109"/>
    </source>
</evidence>
<keyword evidence="4" id="KW-0597">Phosphoprotein</keyword>
<evidence type="ECO:0000256" key="13">
    <source>
        <dbReference type="SAM" id="Phobius"/>
    </source>
</evidence>
<dbReference type="GO" id="GO:0030295">
    <property type="term" value="F:protein kinase activator activity"/>
    <property type="evidence" value="ECO:0007669"/>
    <property type="project" value="TreeGrafter"/>
</dbReference>
<evidence type="ECO:0000256" key="7">
    <source>
        <dbReference type="ARBA" id="ARBA00022741"/>
    </source>
</evidence>
<proteinExistence type="predicted"/>
<organism evidence="15 16">
    <name type="scientific">Halovibrio salipaludis</name>
    <dbReference type="NCBI Taxonomy" id="2032626"/>
    <lineage>
        <taxon>Bacteria</taxon>
        <taxon>Pseudomonadati</taxon>
        <taxon>Pseudomonadota</taxon>
        <taxon>Gammaproteobacteria</taxon>
        <taxon>Oceanospirillales</taxon>
        <taxon>Halomonadaceae</taxon>
        <taxon>Halovibrio</taxon>
    </lineage>
</organism>
<dbReference type="InterPro" id="IPR036097">
    <property type="entry name" value="HisK_dim/P_sf"/>
</dbReference>
<dbReference type="CDD" id="cd00130">
    <property type="entry name" value="PAS"/>
    <property type="match status" value="1"/>
</dbReference>
<dbReference type="Gene3D" id="3.30.565.10">
    <property type="entry name" value="Histidine kinase-like ATPase, C-terminal domain"/>
    <property type="match status" value="1"/>
</dbReference>
<evidence type="ECO:0000256" key="3">
    <source>
        <dbReference type="ARBA" id="ARBA00012438"/>
    </source>
</evidence>
<dbReference type="SUPFAM" id="SSF47384">
    <property type="entry name" value="Homodimeric domain of signal transducing histidine kinase"/>
    <property type="match status" value="1"/>
</dbReference>
<dbReference type="InterPro" id="IPR005467">
    <property type="entry name" value="His_kinase_dom"/>
</dbReference>
<evidence type="ECO:0000313" key="15">
    <source>
        <dbReference type="EMBL" id="PAU80231.1"/>
    </source>
</evidence>
<evidence type="ECO:0000256" key="2">
    <source>
        <dbReference type="ARBA" id="ARBA00004141"/>
    </source>
</evidence>
<accession>A0A2A2F3R6</accession>
<evidence type="ECO:0000256" key="8">
    <source>
        <dbReference type="ARBA" id="ARBA00022777"/>
    </source>
</evidence>
<evidence type="ECO:0000256" key="9">
    <source>
        <dbReference type="ARBA" id="ARBA00022840"/>
    </source>
</evidence>
<keyword evidence="5" id="KW-0808">Transferase</keyword>
<keyword evidence="10 13" id="KW-1133">Transmembrane helix</keyword>
<keyword evidence="11" id="KW-0902">Two-component regulatory system</keyword>
<dbReference type="Gene3D" id="1.10.287.130">
    <property type="match status" value="1"/>
</dbReference>
<reference evidence="15 16" key="1">
    <citation type="submission" date="2017-08" db="EMBL/GenBank/DDBJ databases">
        <title>Halovibrio sewagensis sp. nov., isolated from wastewater of high salinity.</title>
        <authorList>
            <person name="Dong X."/>
            <person name="Zhang G."/>
        </authorList>
    </citation>
    <scope>NUCLEOTIDE SEQUENCE [LARGE SCALE GENOMIC DNA]</scope>
    <source>
        <strain evidence="15 16">YL5-2</strain>
    </source>
</reference>
<dbReference type="PIRSF" id="PIRSF037347">
    <property type="entry name" value="STHK_CHASE2_PAS_prd"/>
    <property type="match status" value="1"/>
</dbReference>
<comment type="catalytic activity">
    <reaction evidence="1">
        <text>ATP + protein L-histidine = ADP + protein N-phospho-L-histidine.</text>
        <dbReference type="EC" id="2.7.13.3"/>
    </reaction>
</comment>
<dbReference type="Gene3D" id="3.30.450.20">
    <property type="entry name" value="PAS domain"/>
    <property type="match status" value="1"/>
</dbReference>
<evidence type="ECO:0000256" key="11">
    <source>
        <dbReference type="ARBA" id="ARBA00023012"/>
    </source>
</evidence>
<dbReference type="GO" id="GO:0005524">
    <property type="term" value="F:ATP binding"/>
    <property type="evidence" value="ECO:0007669"/>
    <property type="project" value="UniProtKB-KW"/>
</dbReference>
<feature type="transmembrane region" description="Helical" evidence="13">
    <location>
        <begin position="297"/>
        <end position="317"/>
    </location>
</feature>
<evidence type="ECO:0000256" key="4">
    <source>
        <dbReference type="ARBA" id="ARBA00022553"/>
    </source>
</evidence>
<dbReference type="PROSITE" id="PS50109">
    <property type="entry name" value="HIS_KIN"/>
    <property type="match status" value="1"/>
</dbReference>
<dbReference type="GO" id="GO:0007234">
    <property type="term" value="P:osmosensory signaling via phosphorelay pathway"/>
    <property type="evidence" value="ECO:0007669"/>
    <property type="project" value="TreeGrafter"/>
</dbReference>
<name>A0A2A2F3R6_9GAMM</name>
<keyword evidence="7" id="KW-0547">Nucleotide-binding</keyword>
<evidence type="ECO:0000313" key="16">
    <source>
        <dbReference type="Proteomes" id="UP000218896"/>
    </source>
</evidence>
<dbReference type="InterPro" id="IPR007890">
    <property type="entry name" value="CHASE2"/>
</dbReference>
<dbReference type="EMBL" id="NSKD01000004">
    <property type="protein sequence ID" value="PAU80231.1"/>
    <property type="molecule type" value="Genomic_DNA"/>
</dbReference>
<keyword evidence="12 13" id="KW-0472">Membrane</keyword>
<dbReference type="InterPro" id="IPR036890">
    <property type="entry name" value="HATPase_C_sf"/>
</dbReference>
<dbReference type="Pfam" id="PF05226">
    <property type="entry name" value="CHASE2"/>
    <property type="match status" value="1"/>
</dbReference>
<dbReference type="PANTHER" id="PTHR42878">
    <property type="entry name" value="TWO-COMPONENT HISTIDINE KINASE"/>
    <property type="match status" value="1"/>
</dbReference>
<dbReference type="SUPFAM" id="SSF55874">
    <property type="entry name" value="ATPase domain of HSP90 chaperone/DNA topoisomerase II/histidine kinase"/>
    <property type="match status" value="1"/>
</dbReference>
<dbReference type="EC" id="2.7.13.3" evidence="3"/>
<feature type="domain" description="Histidine kinase" evidence="14">
    <location>
        <begin position="650"/>
        <end position="863"/>
    </location>
</feature>
<comment type="caution">
    <text evidence="15">The sequence shown here is derived from an EMBL/GenBank/DDBJ whole genome shotgun (WGS) entry which is preliminary data.</text>
</comment>
<sequence length="863" mass="95284">METAELLPSRRLARWHLALPLLAVLVLLLSTSATQRLDFWLHDTFIRLMPVTPPDDLAIVAIDEKSLEALGRWPWPRHRHASLIDRLDEAGAGPIALDILFTEPSENGHDDRLLAEAMERHGNVILPLHIFPGDSDMPLREFLPTARLTRAAAALGHVHAELDDDGIARTLFRRQGLGEATWPSLADAVAMQAGIQRQAPAATEQAAPYVNVRSHRVHVPFTPTGAIPRFSYIDVLKGRVPDSRLAGRTLFVGHTAAGFGDVLPTPLSGRGNPLTGVEFHANTYAAMARNRLIQPVSLWPVAATGIGIILLITLAFPRMRPTRTLLLSVGLTALPLLLSALTMRWLQLWMPPSAPAVVAALAFPLWTAERLALLTHFLNRQLDALGHERNVPTSELADTAPARLLEHLKELLGARDGWLVTEGQAVRGQSPVTTHQFQQPGKWQHEATTSRVRFHRNGAWHELGLVWPASGTDDARRAYLDRLPLHAGSAHAVIKTSRERLSRRIQRVHAAALNLAGMRRFIGTGFERMPDGVIVTDALGVIEFVNGRVADWFGTPRESLQGMPLPRLLAGSVPHTTPPSGTRNWRDAVLSVLTGGTPLTAELSLGQRTLLFHLTPFGRSPWRQPGLIANFSDITDLRERQRQYREAIDFISHDMRSPLVSQLALLDQLQRENRHAAPETLGQIARLARRSYELAEEFVQLARAEDLTEKRFYECELLTIAENAVDAVQQQAQSREIRIELEGEEDLWLQGNAELLERAVINLLTNALQYSPESTEVAVTVEKAGGYGIVAVADQGPGIAPEDQPLVFQRFRRQQNQEMGAPHGAGLGLAFVQTVAERHGGTVDLVSTEGRGATFRLYLPLEP</sequence>
<dbReference type="GO" id="GO:0005886">
    <property type="term" value="C:plasma membrane"/>
    <property type="evidence" value="ECO:0007669"/>
    <property type="project" value="UniProtKB-ARBA"/>
</dbReference>
<dbReference type="CDD" id="cd00082">
    <property type="entry name" value="HisKA"/>
    <property type="match status" value="1"/>
</dbReference>
<feature type="transmembrane region" description="Helical" evidence="13">
    <location>
        <begin position="324"/>
        <end position="343"/>
    </location>
</feature>
<dbReference type="InterPro" id="IPR004358">
    <property type="entry name" value="Sig_transdc_His_kin-like_C"/>
</dbReference>
<dbReference type="SMART" id="SM00387">
    <property type="entry name" value="HATPase_c"/>
    <property type="match status" value="1"/>
</dbReference>